<reference evidence="11" key="1">
    <citation type="submission" date="2018-06" db="EMBL/GenBank/DDBJ databases">
        <title>Paenibacillus xerothermodurans sp. nov. an extremely dry heat resistant spore forming bacterium isolated from the soil of Cape Canaveral, Florida.</title>
        <authorList>
            <person name="Seuylemezian A."/>
            <person name="Kaur N."/>
            <person name="Patil P."/>
            <person name="Patil P."/>
            <person name="Mayilraj S."/>
            <person name="Vaishampayan P."/>
        </authorList>
    </citation>
    <scope>NUCLEOTIDE SEQUENCE [LARGE SCALE GENOMIC DNA]</scope>
    <source>
        <strain evidence="11">ATCC 27380</strain>
    </source>
</reference>
<keyword evidence="10" id="KW-0479">Metal-binding</keyword>
<keyword evidence="5 10" id="KW-0472">Membrane</keyword>
<organism evidence="11 12">
    <name type="scientific">Paenibacillus xerothermodurans</name>
    <dbReference type="NCBI Taxonomy" id="1977292"/>
    <lineage>
        <taxon>Bacteria</taxon>
        <taxon>Bacillati</taxon>
        <taxon>Bacillota</taxon>
        <taxon>Bacilli</taxon>
        <taxon>Bacillales</taxon>
        <taxon>Paenibacillaceae</taxon>
        <taxon>Paenibacillus</taxon>
    </lineage>
</organism>
<dbReference type="EMBL" id="NHRJ02000004">
    <property type="protein sequence ID" value="PZE20891.1"/>
    <property type="molecule type" value="Genomic_DNA"/>
</dbReference>
<comment type="activity regulation">
    <text evidence="10">Na(+) is not transported, but it plays an essential structural role and its presence is essential for fluoride channel function.</text>
</comment>
<proteinExistence type="inferred from homology"/>
<comment type="similarity">
    <text evidence="7 10">Belongs to the fluoride channel Fluc/FEX (TC 1.A.43) family.</text>
</comment>
<accession>A0A2W1NCU9</accession>
<keyword evidence="10" id="KW-0915">Sodium</keyword>
<dbReference type="Proteomes" id="UP000214746">
    <property type="component" value="Unassembled WGS sequence"/>
</dbReference>
<evidence type="ECO:0000256" key="7">
    <source>
        <dbReference type="ARBA" id="ARBA00035120"/>
    </source>
</evidence>
<evidence type="ECO:0000313" key="11">
    <source>
        <dbReference type="EMBL" id="PZE20891.1"/>
    </source>
</evidence>
<name>A0A2W1NCU9_PAEXE</name>
<comment type="subcellular location">
    <subcellularLocation>
        <location evidence="1 10">Cell membrane</location>
        <topology evidence="1 10">Multi-pass membrane protein</topology>
    </subcellularLocation>
</comment>
<dbReference type="HAMAP" id="MF_00454">
    <property type="entry name" value="FluC"/>
    <property type="match status" value="1"/>
</dbReference>
<evidence type="ECO:0000313" key="12">
    <source>
        <dbReference type="Proteomes" id="UP000214746"/>
    </source>
</evidence>
<dbReference type="NCBIfam" id="TIGR00494">
    <property type="entry name" value="crcB"/>
    <property type="match status" value="1"/>
</dbReference>
<keyword evidence="4 10" id="KW-1133">Transmembrane helix</keyword>
<evidence type="ECO:0000256" key="1">
    <source>
        <dbReference type="ARBA" id="ARBA00004651"/>
    </source>
</evidence>
<sequence>MIWLIGFGGAVGTLCRFYLGRWVNSKMKSQFPWGTWVINATGSFALGLLLSMHANEQISDLVWMVMGTGFCGAYTTFSTFGYETIQLVQQGEMAKAALYVVSSVLLGLWSAFVGMTVL</sequence>
<comment type="catalytic activity">
    <reaction evidence="8">
        <text>fluoride(in) = fluoride(out)</text>
        <dbReference type="Rhea" id="RHEA:76159"/>
        <dbReference type="ChEBI" id="CHEBI:17051"/>
    </reaction>
    <physiologicalReaction direction="left-to-right" evidence="8">
        <dbReference type="Rhea" id="RHEA:76160"/>
    </physiologicalReaction>
</comment>
<dbReference type="GO" id="GO:0005886">
    <property type="term" value="C:plasma membrane"/>
    <property type="evidence" value="ECO:0007669"/>
    <property type="project" value="UniProtKB-SubCell"/>
</dbReference>
<evidence type="ECO:0000256" key="6">
    <source>
        <dbReference type="ARBA" id="ARBA00023303"/>
    </source>
</evidence>
<keyword evidence="10" id="KW-0406">Ion transport</keyword>
<dbReference type="GO" id="GO:0046872">
    <property type="term" value="F:metal ion binding"/>
    <property type="evidence" value="ECO:0007669"/>
    <property type="project" value="UniProtKB-KW"/>
</dbReference>
<feature type="binding site" evidence="10">
    <location>
        <position position="75"/>
    </location>
    <ligand>
        <name>Na(+)</name>
        <dbReference type="ChEBI" id="CHEBI:29101"/>
        <note>structural</note>
    </ligand>
</feature>
<evidence type="ECO:0000256" key="2">
    <source>
        <dbReference type="ARBA" id="ARBA00022475"/>
    </source>
</evidence>
<dbReference type="PANTHER" id="PTHR28259:SF1">
    <property type="entry name" value="FLUORIDE EXPORT PROTEIN 1-RELATED"/>
    <property type="match status" value="1"/>
</dbReference>
<feature type="transmembrane region" description="Helical" evidence="10">
    <location>
        <begin position="62"/>
        <end position="85"/>
    </location>
</feature>
<evidence type="ECO:0000256" key="3">
    <source>
        <dbReference type="ARBA" id="ARBA00022692"/>
    </source>
</evidence>
<feature type="binding site" evidence="10">
    <location>
        <position position="72"/>
    </location>
    <ligand>
        <name>Na(+)</name>
        <dbReference type="ChEBI" id="CHEBI:29101"/>
        <note>structural</note>
    </ligand>
</feature>
<dbReference type="InterPro" id="IPR003691">
    <property type="entry name" value="FluC"/>
</dbReference>
<keyword evidence="6 10" id="KW-0407">Ion channel</keyword>
<evidence type="ECO:0000256" key="5">
    <source>
        <dbReference type="ARBA" id="ARBA00023136"/>
    </source>
</evidence>
<evidence type="ECO:0000256" key="9">
    <source>
        <dbReference type="ARBA" id="ARBA00049940"/>
    </source>
</evidence>
<comment type="function">
    <text evidence="9 10">Fluoride-specific ion channel. Important for reducing fluoride concentration in the cell, thus reducing its toxicity.</text>
</comment>
<dbReference type="GO" id="GO:0140114">
    <property type="term" value="P:cellular detoxification of fluoride"/>
    <property type="evidence" value="ECO:0007669"/>
    <property type="project" value="UniProtKB-UniRule"/>
</dbReference>
<dbReference type="RefSeq" id="WP_089199750.1">
    <property type="nucleotide sequence ID" value="NZ_NHRJ02000004.1"/>
</dbReference>
<dbReference type="GO" id="GO:0062054">
    <property type="term" value="F:fluoride channel activity"/>
    <property type="evidence" value="ECO:0007669"/>
    <property type="project" value="UniProtKB-UniRule"/>
</dbReference>
<dbReference type="Pfam" id="PF02537">
    <property type="entry name" value="CRCB"/>
    <property type="match status" value="1"/>
</dbReference>
<keyword evidence="3 10" id="KW-0812">Transmembrane</keyword>
<feature type="transmembrane region" description="Helical" evidence="10">
    <location>
        <begin position="97"/>
        <end position="117"/>
    </location>
</feature>
<protein>
    <recommendedName>
        <fullName evidence="10">Fluoride-specific ion channel FluC</fullName>
    </recommendedName>
</protein>
<keyword evidence="10" id="KW-0813">Transport</keyword>
<dbReference type="PANTHER" id="PTHR28259">
    <property type="entry name" value="FLUORIDE EXPORT PROTEIN 1-RELATED"/>
    <property type="match status" value="1"/>
</dbReference>
<evidence type="ECO:0000256" key="4">
    <source>
        <dbReference type="ARBA" id="ARBA00022989"/>
    </source>
</evidence>
<gene>
    <name evidence="10 11" type="primary">crcB</name>
    <name evidence="10" type="synonym">fluC</name>
    <name evidence="11" type="ORF">CBW46_009335</name>
</gene>
<keyword evidence="2 10" id="KW-1003">Cell membrane</keyword>
<keyword evidence="12" id="KW-1185">Reference proteome</keyword>
<comment type="caution">
    <text evidence="11">The sequence shown here is derived from an EMBL/GenBank/DDBJ whole genome shotgun (WGS) entry which is preliminary data.</text>
</comment>
<evidence type="ECO:0000256" key="10">
    <source>
        <dbReference type="HAMAP-Rule" id="MF_00454"/>
    </source>
</evidence>
<dbReference type="OrthoDB" id="9815830at2"/>
<evidence type="ECO:0000256" key="8">
    <source>
        <dbReference type="ARBA" id="ARBA00035585"/>
    </source>
</evidence>
<dbReference type="AlphaFoldDB" id="A0A2W1NCU9"/>
<feature type="transmembrane region" description="Helical" evidence="10">
    <location>
        <begin position="31"/>
        <end position="50"/>
    </location>
</feature>